<organism evidence="1 2">
    <name type="scientific">Flavobacterium faecale</name>
    <dbReference type="NCBI Taxonomy" id="1355330"/>
    <lineage>
        <taxon>Bacteria</taxon>
        <taxon>Pseudomonadati</taxon>
        <taxon>Bacteroidota</taxon>
        <taxon>Flavobacteriia</taxon>
        <taxon>Flavobacteriales</taxon>
        <taxon>Flavobacteriaceae</taxon>
        <taxon>Flavobacterium</taxon>
    </lineage>
</organism>
<sequence length="239" mass="27080">MPAVYEALNQQTTVPKKWNLVLSEEEWPKLILPKFLKKLEQRGLEIIWVKSNTYAVKKLVPVLIKYPDLGIITLDDDIIYESNLIGNLVNNTYAKKGNIVGHVGKTLIKKNNELNMMFRDTAPTNINTSTNQVFLIGWGGIYYPNNSLSPKVKDADAIKKIVPGRGSDIWFWAAALAQNTKQYCITPHSAKNLGIPIPTNDNTKPKDTPASDLLERRFQMAIDYFEIREKLLTNLPNRA</sequence>
<evidence type="ECO:0000313" key="1">
    <source>
        <dbReference type="EMBL" id="AWG23697.1"/>
    </source>
</evidence>
<dbReference type="EMBL" id="CP020918">
    <property type="protein sequence ID" value="AWG23697.1"/>
    <property type="molecule type" value="Genomic_DNA"/>
</dbReference>
<dbReference type="KEGG" id="ffa:FFWV33_16685"/>
<keyword evidence="2" id="KW-1185">Reference proteome</keyword>
<protein>
    <submittedName>
        <fullName evidence="1">Glycosyltransferase</fullName>
    </submittedName>
</protein>
<keyword evidence="1" id="KW-0808">Transferase</keyword>
<proteinExistence type="predicted"/>
<dbReference type="GO" id="GO:0016740">
    <property type="term" value="F:transferase activity"/>
    <property type="evidence" value="ECO:0007669"/>
    <property type="project" value="UniProtKB-KW"/>
</dbReference>
<evidence type="ECO:0000313" key="2">
    <source>
        <dbReference type="Proteomes" id="UP000244527"/>
    </source>
</evidence>
<dbReference type="Proteomes" id="UP000244527">
    <property type="component" value="Chromosome"/>
</dbReference>
<accession>A0A2S1LIZ8</accession>
<gene>
    <name evidence="1" type="ORF">FFWV33_16685</name>
</gene>
<dbReference type="AlphaFoldDB" id="A0A2S1LIZ8"/>
<reference evidence="1 2" key="1">
    <citation type="submission" date="2017-04" db="EMBL/GenBank/DDBJ databases">
        <title>Compelte genome sequence of WV33.</title>
        <authorList>
            <person name="Lee P.C."/>
        </authorList>
    </citation>
    <scope>NUCLEOTIDE SEQUENCE [LARGE SCALE GENOMIC DNA]</scope>
    <source>
        <strain evidence="1 2">WV33</strain>
    </source>
</reference>
<dbReference type="OrthoDB" id="5465469at2"/>
<name>A0A2S1LIZ8_9FLAO</name>